<dbReference type="Gene3D" id="2.60.260.20">
    <property type="entry name" value="Urease metallochaperone UreE, N-terminal domain"/>
    <property type="match status" value="2"/>
</dbReference>
<feature type="domain" description="CR-type" evidence="14">
    <location>
        <begin position="131"/>
        <end position="209"/>
    </location>
</feature>
<dbReference type="FunFam" id="1.10.287.110:FF:000034">
    <property type="entry name" value="Chaperone protein DnaJ"/>
    <property type="match status" value="1"/>
</dbReference>
<comment type="subcellular location">
    <subcellularLocation>
        <location evidence="11">Cytoplasm</location>
    </subcellularLocation>
</comment>
<dbReference type="InterPro" id="IPR036869">
    <property type="entry name" value="J_dom_sf"/>
</dbReference>
<feature type="repeat" description="CXXCXGXG motif" evidence="11">
    <location>
        <begin position="144"/>
        <end position="151"/>
    </location>
</feature>
<keyword evidence="11" id="KW-0963">Cytoplasm</keyword>
<evidence type="ECO:0000256" key="10">
    <source>
        <dbReference type="ARBA" id="ARBA00067609"/>
    </source>
</evidence>
<evidence type="ECO:0000256" key="8">
    <source>
        <dbReference type="ARBA" id="ARBA00053423"/>
    </source>
</evidence>
<dbReference type="EMBL" id="DTGR01000172">
    <property type="protein sequence ID" value="HHS30187.1"/>
    <property type="molecule type" value="Genomic_DNA"/>
</dbReference>
<dbReference type="Gene3D" id="2.10.230.10">
    <property type="entry name" value="Heat shock protein DnaJ, cysteine-rich domain"/>
    <property type="match status" value="1"/>
</dbReference>
<organism evidence="15">
    <name type="scientific">Desulfobacca acetoxidans</name>
    <dbReference type="NCBI Taxonomy" id="60893"/>
    <lineage>
        <taxon>Bacteria</taxon>
        <taxon>Pseudomonadati</taxon>
        <taxon>Thermodesulfobacteriota</taxon>
        <taxon>Desulfobaccia</taxon>
        <taxon>Desulfobaccales</taxon>
        <taxon>Desulfobaccaceae</taxon>
        <taxon>Desulfobacca</taxon>
    </lineage>
</organism>
<dbReference type="CDD" id="cd10719">
    <property type="entry name" value="DnaJ_zf"/>
    <property type="match status" value="1"/>
</dbReference>
<comment type="cofactor">
    <cofactor evidence="11">
        <name>Zn(2+)</name>
        <dbReference type="ChEBI" id="CHEBI:29105"/>
    </cofactor>
    <text evidence="11">Binds 2 Zn(2+) ions per monomer.</text>
</comment>
<comment type="domain">
    <text evidence="11">The J domain is necessary and sufficient to stimulate DnaK ATPase activity. Zinc center 1 plays an important role in the autonomous, DnaK-independent chaperone activity of DnaJ. Zinc center 2 is essential for interaction with DnaK and for DnaJ activity.</text>
</comment>
<dbReference type="Pfam" id="PF01556">
    <property type="entry name" value="DnaJ_C"/>
    <property type="match status" value="1"/>
</dbReference>
<evidence type="ECO:0000256" key="5">
    <source>
        <dbReference type="ARBA" id="ARBA00022833"/>
    </source>
</evidence>
<dbReference type="InterPro" id="IPR001305">
    <property type="entry name" value="HSP_DnaJ_Cys-rich_dom"/>
</dbReference>
<reference evidence="15" key="1">
    <citation type="journal article" date="2020" name="mSystems">
        <title>Genome- and Community-Level Interaction Insights into Carbon Utilization and Element Cycling Functions of Hydrothermarchaeota in Hydrothermal Sediment.</title>
        <authorList>
            <person name="Zhou Z."/>
            <person name="Liu Y."/>
            <person name="Xu W."/>
            <person name="Pan J."/>
            <person name="Luo Z.H."/>
            <person name="Li M."/>
        </authorList>
    </citation>
    <scope>NUCLEOTIDE SEQUENCE [LARGE SCALE GENOMIC DNA]</scope>
    <source>
        <strain evidence="15">SpSt-767</strain>
    </source>
</reference>
<dbReference type="GO" id="GO:0005737">
    <property type="term" value="C:cytoplasm"/>
    <property type="evidence" value="ECO:0007669"/>
    <property type="project" value="UniProtKB-SubCell"/>
</dbReference>
<feature type="binding site" evidence="11">
    <location>
        <position position="186"/>
    </location>
    <ligand>
        <name>Zn(2+)</name>
        <dbReference type="ChEBI" id="CHEBI:29105"/>
        <label>2</label>
    </ligand>
</feature>
<dbReference type="SMART" id="SM00271">
    <property type="entry name" value="DnaJ"/>
    <property type="match status" value="1"/>
</dbReference>
<dbReference type="GO" id="GO:0009408">
    <property type="term" value="P:response to heat"/>
    <property type="evidence" value="ECO:0007669"/>
    <property type="project" value="InterPro"/>
</dbReference>
<dbReference type="GO" id="GO:0006260">
    <property type="term" value="P:DNA replication"/>
    <property type="evidence" value="ECO:0007669"/>
    <property type="project" value="UniProtKB-KW"/>
</dbReference>
<comment type="similarity">
    <text evidence="9 11">Belongs to the DnaJ family.</text>
</comment>
<dbReference type="InterPro" id="IPR036410">
    <property type="entry name" value="HSP_DnaJ_Cys-rich_dom_sf"/>
</dbReference>
<dbReference type="CDD" id="cd06257">
    <property type="entry name" value="DnaJ"/>
    <property type="match status" value="1"/>
</dbReference>
<evidence type="ECO:0000256" key="3">
    <source>
        <dbReference type="ARBA" id="ARBA00022737"/>
    </source>
</evidence>
<keyword evidence="5 11" id="KW-0862">Zinc</keyword>
<feature type="repeat" description="CXXCXGXG motif" evidence="11">
    <location>
        <begin position="161"/>
        <end position="168"/>
    </location>
</feature>
<evidence type="ECO:0000259" key="13">
    <source>
        <dbReference type="PROSITE" id="PS50076"/>
    </source>
</evidence>
<keyword evidence="4 11" id="KW-0863">Zinc-finger</keyword>
<dbReference type="NCBIfam" id="NF008035">
    <property type="entry name" value="PRK10767.1"/>
    <property type="match status" value="1"/>
</dbReference>
<keyword evidence="7 11" id="KW-0143">Chaperone</keyword>
<dbReference type="GO" id="GO:0042026">
    <property type="term" value="P:protein refolding"/>
    <property type="evidence" value="ECO:0007669"/>
    <property type="project" value="TreeGrafter"/>
</dbReference>
<dbReference type="FunFam" id="2.60.260.20:FF:000005">
    <property type="entry name" value="Chaperone protein dnaJ 1, mitochondrial"/>
    <property type="match status" value="1"/>
</dbReference>
<keyword evidence="1 11" id="KW-0235">DNA replication</keyword>
<dbReference type="InterPro" id="IPR001623">
    <property type="entry name" value="DnaJ_domain"/>
</dbReference>
<dbReference type="InterPro" id="IPR012724">
    <property type="entry name" value="DnaJ"/>
</dbReference>
<dbReference type="Pfam" id="PF00684">
    <property type="entry name" value="DnaJ_CXXCXGXG"/>
    <property type="match status" value="1"/>
</dbReference>
<protein>
    <recommendedName>
        <fullName evidence="10 11">Chaperone protein DnaJ</fullName>
    </recommendedName>
</protein>
<dbReference type="Pfam" id="PF00226">
    <property type="entry name" value="DnaJ"/>
    <property type="match status" value="1"/>
</dbReference>
<dbReference type="SUPFAM" id="SSF49493">
    <property type="entry name" value="HSP40/DnaJ peptide-binding domain"/>
    <property type="match status" value="2"/>
</dbReference>
<dbReference type="PANTHER" id="PTHR43096:SF52">
    <property type="entry name" value="DNAJ HOMOLOG 1, MITOCHONDRIAL-RELATED"/>
    <property type="match status" value="1"/>
</dbReference>
<evidence type="ECO:0000259" key="14">
    <source>
        <dbReference type="PROSITE" id="PS51188"/>
    </source>
</evidence>
<keyword evidence="3 11" id="KW-0677">Repeat</keyword>
<dbReference type="GO" id="GO:0051082">
    <property type="term" value="F:unfolded protein binding"/>
    <property type="evidence" value="ECO:0007669"/>
    <property type="project" value="UniProtKB-UniRule"/>
</dbReference>
<dbReference type="HAMAP" id="MF_01152">
    <property type="entry name" value="DnaJ"/>
    <property type="match status" value="1"/>
</dbReference>
<dbReference type="PROSITE" id="PS51188">
    <property type="entry name" value="ZF_CR"/>
    <property type="match status" value="1"/>
</dbReference>
<feature type="repeat" description="CXXCXGXG motif" evidence="11">
    <location>
        <begin position="183"/>
        <end position="190"/>
    </location>
</feature>
<feature type="binding site" evidence="11">
    <location>
        <position position="147"/>
    </location>
    <ligand>
        <name>Zn(2+)</name>
        <dbReference type="ChEBI" id="CHEBI:29105"/>
        <label>1</label>
    </ligand>
</feature>
<name>A0A7V6A4L1_9BACT</name>
<comment type="function">
    <text evidence="8 11">Participates actively in the response to hyperosmotic and heat shock by preventing the aggregation of stress-denatured proteins and by disaggregating proteins, also in an autonomous, DnaK-independent fashion. Unfolded proteins bind initially to DnaJ; upon interaction with the DnaJ-bound protein, DnaK hydrolyzes its bound ATP, resulting in the formation of a stable complex. GrpE releases ADP from DnaK; ATP binding to DnaK triggers the release of the substrate protein, thus completing the reaction cycle. Several rounds of ATP-dependent interactions between DnaJ, DnaK and GrpE are required for fully efficient folding. Also involved, together with DnaK and GrpE, in the DNA replication of plasmids through activation of initiation proteins.</text>
</comment>
<dbReference type="Gene3D" id="1.10.287.110">
    <property type="entry name" value="DnaJ domain"/>
    <property type="match status" value="1"/>
</dbReference>
<dbReference type="SUPFAM" id="SSF46565">
    <property type="entry name" value="Chaperone J-domain"/>
    <property type="match status" value="1"/>
</dbReference>
<feature type="binding site" evidence="11">
    <location>
        <position position="197"/>
    </location>
    <ligand>
        <name>Zn(2+)</name>
        <dbReference type="ChEBI" id="CHEBI:29105"/>
        <label>1</label>
    </ligand>
</feature>
<dbReference type="InterPro" id="IPR008971">
    <property type="entry name" value="HSP40/DnaJ_pept-bd"/>
</dbReference>
<dbReference type="PRINTS" id="PR00625">
    <property type="entry name" value="JDOMAIN"/>
</dbReference>
<evidence type="ECO:0000313" key="15">
    <source>
        <dbReference type="EMBL" id="HHS30187.1"/>
    </source>
</evidence>
<keyword evidence="6 11" id="KW-0346">Stress response</keyword>
<dbReference type="CDD" id="cd10747">
    <property type="entry name" value="DnaJ_C"/>
    <property type="match status" value="1"/>
</dbReference>
<dbReference type="GO" id="GO:0031072">
    <property type="term" value="F:heat shock protein binding"/>
    <property type="evidence" value="ECO:0007669"/>
    <property type="project" value="InterPro"/>
</dbReference>
<keyword evidence="2 11" id="KW-0479">Metal-binding</keyword>
<feature type="binding site" evidence="11">
    <location>
        <position position="164"/>
    </location>
    <ligand>
        <name>Zn(2+)</name>
        <dbReference type="ChEBI" id="CHEBI:29105"/>
        <label>2</label>
    </ligand>
</feature>
<comment type="caution">
    <text evidence="15">The sequence shown here is derived from an EMBL/GenBank/DDBJ whole genome shotgun (WGS) entry which is preliminary data.</text>
</comment>
<feature type="zinc finger region" description="CR-type" evidence="12">
    <location>
        <begin position="131"/>
        <end position="209"/>
    </location>
</feature>
<feature type="binding site" evidence="11">
    <location>
        <position position="200"/>
    </location>
    <ligand>
        <name>Zn(2+)</name>
        <dbReference type="ChEBI" id="CHEBI:29105"/>
        <label>1</label>
    </ligand>
</feature>
<gene>
    <name evidence="11 15" type="primary">dnaJ</name>
    <name evidence="15" type="ORF">ENV52_10870</name>
</gene>
<feature type="binding site" evidence="11">
    <location>
        <position position="144"/>
    </location>
    <ligand>
        <name>Zn(2+)</name>
        <dbReference type="ChEBI" id="CHEBI:29105"/>
        <label>1</label>
    </ligand>
</feature>
<evidence type="ECO:0000256" key="1">
    <source>
        <dbReference type="ARBA" id="ARBA00022705"/>
    </source>
</evidence>
<dbReference type="InterPro" id="IPR018253">
    <property type="entry name" value="DnaJ_domain_CS"/>
</dbReference>
<proteinExistence type="inferred from homology"/>
<accession>A0A7V6A4L1</accession>
<dbReference type="GO" id="GO:0008270">
    <property type="term" value="F:zinc ion binding"/>
    <property type="evidence" value="ECO:0007669"/>
    <property type="project" value="UniProtKB-UniRule"/>
</dbReference>
<dbReference type="SUPFAM" id="SSF57938">
    <property type="entry name" value="DnaJ/Hsp40 cysteine-rich domain"/>
    <property type="match status" value="1"/>
</dbReference>
<dbReference type="InterPro" id="IPR002939">
    <property type="entry name" value="DnaJ_C"/>
</dbReference>
<feature type="domain" description="J" evidence="13">
    <location>
        <begin position="3"/>
        <end position="68"/>
    </location>
</feature>
<evidence type="ECO:0000256" key="11">
    <source>
        <dbReference type="HAMAP-Rule" id="MF_01152"/>
    </source>
</evidence>
<dbReference type="AlphaFoldDB" id="A0A7V6A4L1"/>
<comment type="subunit">
    <text evidence="11">Homodimer.</text>
</comment>
<feature type="binding site" evidence="11">
    <location>
        <position position="161"/>
    </location>
    <ligand>
        <name>Zn(2+)</name>
        <dbReference type="ChEBI" id="CHEBI:29105"/>
        <label>2</label>
    </ligand>
</feature>
<dbReference type="NCBIfam" id="TIGR02349">
    <property type="entry name" value="DnaJ_bact"/>
    <property type="match status" value="1"/>
</dbReference>
<evidence type="ECO:0000256" key="2">
    <source>
        <dbReference type="ARBA" id="ARBA00022723"/>
    </source>
</evidence>
<feature type="repeat" description="CXXCXGXG motif" evidence="11">
    <location>
        <begin position="197"/>
        <end position="204"/>
    </location>
</feature>
<evidence type="ECO:0000256" key="9">
    <source>
        <dbReference type="ARBA" id="ARBA00061004"/>
    </source>
</evidence>
<dbReference type="GO" id="GO:0005524">
    <property type="term" value="F:ATP binding"/>
    <property type="evidence" value="ECO:0007669"/>
    <property type="project" value="InterPro"/>
</dbReference>
<feature type="binding site" evidence="11">
    <location>
        <position position="183"/>
    </location>
    <ligand>
        <name>Zn(2+)</name>
        <dbReference type="ChEBI" id="CHEBI:29105"/>
        <label>2</label>
    </ligand>
</feature>
<evidence type="ECO:0000256" key="6">
    <source>
        <dbReference type="ARBA" id="ARBA00023016"/>
    </source>
</evidence>
<evidence type="ECO:0000256" key="7">
    <source>
        <dbReference type="ARBA" id="ARBA00023186"/>
    </source>
</evidence>
<sequence>MADYYELLGVGPNATLDEIKSAYRQLALKYHPDRNPGNKAAEEEFKRISEAYQVLSDPEKRQIYDLYGPAGLSGFDVGGFGGFEDIFSSFGDIFEDFFGLGRRRDGRPSRAQAGADLRCSVTLTLEEVLTGVERSISVERRVLCPRCAGEGREPGTAAQPCANCNGRGQVSQNRGMLRVFTTCPVCHGAGTVIPHRCEHCGGSGTIREERTIQVRIPPGVDNGTRLRLRGEGEAGRFGGAPGDLYIEVQVVPHPFLRRKGRDLLYRTELSFVEAALGWELIIPTLNGDASLSIPPGTQSGQVFRLKGGGLPDLKTRKRGDILVEVTLKTPTNLTPHQQELLKEFLTLELREQSSE</sequence>
<dbReference type="PANTHER" id="PTHR43096">
    <property type="entry name" value="DNAJ HOMOLOG 1, MITOCHONDRIAL-RELATED"/>
    <property type="match status" value="1"/>
</dbReference>
<dbReference type="PROSITE" id="PS00636">
    <property type="entry name" value="DNAJ_1"/>
    <property type="match status" value="1"/>
</dbReference>
<dbReference type="FunFam" id="2.10.230.10:FF:000002">
    <property type="entry name" value="Molecular chaperone DnaJ"/>
    <property type="match status" value="1"/>
</dbReference>
<dbReference type="PROSITE" id="PS50076">
    <property type="entry name" value="DNAJ_2"/>
    <property type="match status" value="1"/>
</dbReference>
<evidence type="ECO:0000256" key="4">
    <source>
        <dbReference type="ARBA" id="ARBA00022771"/>
    </source>
</evidence>
<evidence type="ECO:0000256" key="12">
    <source>
        <dbReference type="PROSITE-ProRule" id="PRU00546"/>
    </source>
</evidence>